<evidence type="ECO:0000256" key="1">
    <source>
        <dbReference type="SAM" id="MobiDB-lite"/>
    </source>
</evidence>
<dbReference type="Pfam" id="PF11360">
    <property type="entry name" value="DUF3110"/>
    <property type="match status" value="1"/>
</dbReference>
<feature type="compositionally biased region" description="Low complexity" evidence="1">
    <location>
        <begin position="18"/>
        <end position="29"/>
    </location>
</feature>
<feature type="region of interest" description="Disordered" evidence="1">
    <location>
        <begin position="1"/>
        <end position="75"/>
    </location>
</feature>
<gene>
    <name evidence="2" type="ORF">POBO1169_LOCUS1329</name>
</gene>
<dbReference type="EMBL" id="HBFA01002682">
    <property type="protein sequence ID" value="CAD8649995.1"/>
    <property type="molecule type" value="Transcribed_RNA"/>
</dbReference>
<organism evidence="2">
    <name type="scientific">Pyramimonas obovata</name>
    <dbReference type="NCBI Taxonomy" id="1411642"/>
    <lineage>
        <taxon>Eukaryota</taxon>
        <taxon>Viridiplantae</taxon>
        <taxon>Chlorophyta</taxon>
        <taxon>Pyramimonadophyceae</taxon>
        <taxon>Pyramimonadales</taxon>
        <taxon>Pyramimonadaceae</taxon>
        <taxon>Pyramimonas</taxon>
        <taxon>Pyramimonas incertae sedis</taxon>
    </lineage>
</organism>
<proteinExistence type="predicted"/>
<dbReference type="AlphaFoldDB" id="A0A7S0MSE8"/>
<protein>
    <submittedName>
        <fullName evidence="2">Uncharacterized protein</fullName>
    </submittedName>
</protein>
<name>A0A7S0MSE8_9CHLO</name>
<feature type="compositionally biased region" description="Basic residues" evidence="1">
    <location>
        <begin position="61"/>
        <end position="75"/>
    </location>
</feature>
<evidence type="ECO:0000313" key="2">
    <source>
        <dbReference type="EMBL" id="CAD8649995.1"/>
    </source>
</evidence>
<accession>A0A7S0MSE8</accession>
<reference evidence="2" key="1">
    <citation type="submission" date="2021-01" db="EMBL/GenBank/DDBJ databases">
        <authorList>
            <person name="Corre E."/>
            <person name="Pelletier E."/>
            <person name="Niang G."/>
            <person name="Scheremetjew M."/>
            <person name="Finn R."/>
            <person name="Kale V."/>
            <person name="Holt S."/>
            <person name="Cochrane G."/>
            <person name="Meng A."/>
            <person name="Brown T."/>
            <person name="Cohen L."/>
        </authorList>
    </citation>
    <scope>NUCLEOTIDE SEQUENCE</scope>
    <source>
        <strain evidence="2">CCMP722</strain>
    </source>
</reference>
<dbReference type="InterPro" id="IPR021503">
    <property type="entry name" value="DUF3110"/>
</dbReference>
<sequence length="258" mass="29106">MLHSLEASSAIAGLSQQTRARSTSASVSRHVPTTRRIQRCSTRQSHPLLGESRRGRSSFTQHRRSSARGMRHACRPKAIHSASENSFEFDENEDLRQSSLTLPSYFHQLSPIRGDEMEIWNVGGSDCDEAEGEVWDEPAWWECLEQVYVISFDDSGFYANRAENDDGEPVDIIVVFEDFEDALRHCGLLQANIDFSSLPEAFIEAIEPEALVSICEDKQCHVSVQRAGSMLMPPEQIVVEEDVESARGRLEQLFWDTS</sequence>